<accession>A0A843VMF1</accession>
<evidence type="ECO:0000313" key="2">
    <source>
        <dbReference type="EMBL" id="MQL92499.1"/>
    </source>
</evidence>
<dbReference type="InterPro" id="IPR037476">
    <property type="entry name" value="PCH1"/>
</dbReference>
<comment type="caution">
    <text evidence="2">The sequence shown here is derived from an EMBL/GenBank/DDBJ whole genome shotgun (WGS) entry which is preliminary data.</text>
</comment>
<evidence type="ECO:0000256" key="1">
    <source>
        <dbReference type="SAM" id="MobiDB-lite"/>
    </source>
</evidence>
<dbReference type="AlphaFoldDB" id="A0A843VMF1"/>
<dbReference type="GO" id="GO:0010099">
    <property type="term" value="P:regulation of photomorphogenesis"/>
    <property type="evidence" value="ECO:0007669"/>
    <property type="project" value="InterPro"/>
</dbReference>
<feature type="compositionally biased region" description="Low complexity" evidence="1">
    <location>
        <begin position="610"/>
        <end position="622"/>
    </location>
</feature>
<reference evidence="2" key="1">
    <citation type="submission" date="2017-07" db="EMBL/GenBank/DDBJ databases">
        <title>Taro Niue Genome Assembly and Annotation.</title>
        <authorList>
            <person name="Atibalentja N."/>
            <person name="Keating K."/>
            <person name="Fields C.J."/>
        </authorList>
    </citation>
    <scope>NUCLEOTIDE SEQUENCE</scope>
    <source>
        <strain evidence="2">Niue_2</strain>
        <tissue evidence="2">Leaf</tissue>
    </source>
</reference>
<gene>
    <name evidence="2" type="ORF">Taro_025122</name>
</gene>
<dbReference type="OrthoDB" id="649277at2759"/>
<proteinExistence type="predicted"/>
<protein>
    <submittedName>
        <fullName evidence="2">Uncharacterized protein</fullName>
    </submittedName>
</protein>
<organism evidence="2 3">
    <name type="scientific">Colocasia esculenta</name>
    <name type="common">Wild taro</name>
    <name type="synonym">Arum esculentum</name>
    <dbReference type="NCBI Taxonomy" id="4460"/>
    <lineage>
        <taxon>Eukaryota</taxon>
        <taxon>Viridiplantae</taxon>
        <taxon>Streptophyta</taxon>
        <taxon>Embryophyta</taxon>
        <taxon>Tracheophyta</taxon>
        <taxon>Spermatophyta</taxon>
        <taxon>Magnoliopsida</taxon>
        <taxon>Liliopsida</taxon>
        <taxon>Araceae</taxon>
        <taxon>Aroideae</taxon>
        <taxon>Colocasieae</taxon>
        <taxon>Colocasia</taxon>
    </lineage>
</organism>
<feature type="region of interest" description="Disordered" evidence="1">
    <location>
        <begin position="1"/>
        <end position="88"/>
    </location>
</feature>
<sequence length="833" mass="92078">MSDHTKAAGGSDSFGGSGVTRPQDPHQLQKMGNWKHINSILGPSVPRNTADNADVHKDEYASKGQSLRAQFGKSKKNSQIPEPGSSAMMSDAVESVIAGKGTTDMAGDCQIKENTRAFEAERMILSKTSVCRMESSFADCKNTDSSTFLHSRVASSQWQQYAEFNVNKKTESLVRSKRKYCQDERLGMNQSQTTCNECALAPDELKHMLEKFQVQGECMVHLSRLYRFVEKKRVCQSVSLSNDSTGSTSGCKLHGFCRIEDAGPSVFTGDEDNHPVSGVSCKEKPASCNCLDLESEISEHCNHSFVTNSEKKRDEKLIWGCSWPILNNQSSKACGDSPMDVSGRKLFLTKRSSMQGSMKLKESLLEKHFQQSMPGFSIHKLRRWNILGSVGRPLGISISDEKDGGLSVDAYSMDVRNESDVGITCLDMDVHVKSLSGGMYLPTSDEKESMATKLMLRTGQSHVLPEFRFIPFYMNWLGGPLLAFLSASFGLPSINTQVTKATFQLSFVGQEMLVAQLAGEMICPASCAIGWRPTPQPTNVADFTAMQKPRKSETTCQDLVGIKNPINSESTSALQMKEATFCNQGTDLPASLDLFPCIDTADTMEPDGLSISKTDTIDISSDVGKPESSGSGHQPEDPVGTDVSSRWVKRLKVNSDSGVIGTGGKNKMEDAITTQRVDKLFSRVMNYTRSSSFTMAKCLQERQQFQKTKLLLRNGESPIEPSKESHPWIQRWCQKVVETGCPRTRKAIEVLYEPENAKQLPENLEGKLFPSLAAMALMGKAFNNFRPCEFRRRGSSLVWNTEGFRDQNILLQGAGSQNGRNILLSYQWNLNSK</sequence>
<dbReference type="PANTHER" id="PTHR36062">
    <property type="entry name" value="OS01G0687300 PROTEIN"/>
    <property type="match status" value="1"/>
</dbReference>
<keyword evidence="3" id="KW-1185">Reference proteome</keyword>
<evidence type="ECO:0000313" key="3">
    <source>
        <dbReference type="Proteomes" id="UP000652761"/>
    </source>
</evidence>
<dbReference type="EMBL" id="NMUH01001454">
    <property type="protein sequence ID" value="MQL92499.1"/>
    <property type="molecule type" value="Genomic_DNA"/>
</dbReference>
<dbReference type="PANTHER" id="PTHR36062:SF1">
    <property type="entry name" value="OS01G0687300 PROTEIN"/>
    <property type="match status" value="1"/>
</dbReference>
<feature type="region of interest" description="Disordered" evidence="1">
    <location>
        <begin position="606"/>
        <end position="643"/>
    </location>
</feature>
<dbReference type="Proteomes" id="UP000652761">
    <property type="component" value="Unassembled WGS sequence"/>
</dbReference>
<name>A0A843VMF1_COLES</name>